<evidence type="ECO:0008006" key="3">
    <source>
        <dbReference type="Google" id="ProtNLM"/>
    </source>
</evidence>
<dbReference type="Proteomes" id="UP000236316">
    <property type="component" value="Segment"/>
</dbReference>
<name>A0A2I2L385_9VIRU</name>
<proteinExistence type="predicted"/>
<evidence type="ECO:0000313" key="1">
    <source>
        <dbReference type="EMBL" id="SNW61977.1"/>
    </source>
</evidence>
<evidence type="ECO:0000313" key="2">
    <source>
        <dbReference type="Proteomes" id="UP000236316"/>
    </source>
</evidence>
<reference evidence="1" key="1">
    <citation type="submission" date="2017-08" db="EMBL/GenBank/DDBJ databases">
        <authorList>
            <consortium name="Urmite Genomes"/>
        </authorList>
    </citation>
    <scope>NUCLEOTIDE SEQUENCE [LARGE SCALE GENOMIC DNA]</scope>
    <source>
        <strain evidence="1">IHUMI-LCC2</strain>
    </source>
</reference>
<keyword evidence="2" id="KW-1185">Reference proteome</keyword>
<dbReference type="KEGG" id="vg:35382540"/>
<organism evidence="1">
    <name type="scientific">Orpheovirus IHUMI-LCC2</name>
    <dbReference type="NCBI Taxonomy" id="2023057"/>
    <lineage>
        <taxon>Viruses</taxon>
        <taxon>Varidnaviria</taxon>
        <taxon>Bamfordvirae</taxon>
        <taxon>Nucleocytoviricota</taxon>
        <taxon>Megaviricetes</taxon>
        <taxon>Pimascovirales</taxon>
        <taxon>Ocovirineae</taxon>
        <taxon>Orpheoviridae</taxon>
        <taxon>Alphaorpheovirus</taxon>
        <taxon>Alphaorpheovirus massiliense</taxon>
    </lineage>
</organism>
<sequence>MEVLNYDMLRSIFDRLYIIDIINYCTTNNWYSQLIQSDAFRLYFINKFFMGKNYNNDYINNLWIVPIDDLLLIAYVENVHFTEILKSNPIKKVKRMILEKYLGCVPGLEELNGNQILQLLQISYPLIPSDSENINKELLHIAFMIGYNANSIGDMYDSYKDKQDIDVYIDRLCIYYDRKDVWKMLMGEDPSPEYVNDYHMENNKPVASNYLTYTHDQIHNINIEPSLLVYSDHPLVLFNKYKDRFLNNDDFRNGYNGNVTNNINNNLGYMMRDDVDMNIVNNFKHSTSLFFSIGRVEMMKMRIAYFPYCFDVLHPCYIRKALDVLSCDRVQYEKVCNMLTIKNIHYCNTSHSNYYKLLTIMLDKFSRGWGTSNDINKIQNILCRVKMSDS</sequence>
<dbReference type="RefSeq" id="YP_009448279.1">
    <property type="nucleotide sequence ID" value="NC_036594.1"/>
</dbReference>
<gene>
    <name evidence="1" type="ORF">ORPV_73</name>
</gene>
<accession>A0A2I2L385</accession>
<protein>
    <recommendedName>
        <fullName evidence="3">F-box domain-containing protein</fullName>
    </recommendedName>
</protein>
<dbReference type="GeneID" id="35382540"/>
<dbReference type="EMBL" id="LT906555">
    <property type="protein sequence ID" value="SNW61977.1"/>
    <property type="molecule type" value="Genomic_DNA"/>
</dbReference>